<evidence type="ECO:0000256" key="1">
    <source>
        <dbReference type="ARBA" id="ARBA00004496"/>
    </source>
</evidence>
<name>A0A9Q1CMI6_HOLLE</name>
<evidence type="ECO:0000256" key="5">
    <source>
        <dbReference type="ARBA" id="ARBA00022555"/>
    </source>
</evidence>
<dbReference type="OrthoDB" id="26399at2759"/>
<organism evidence="13 14">
    <name type="scientific">Holothuria leucospilota</name>
    <name type="common">Black long sea cucumber</name>
    <name type="synonym">Mertensiothuria leucospilota</name>
    <dbReference type="NCBI Taxonomy" id="206669"/>
    <lineage>
        <taxon>Eukaryota</taxon>
        <taxon>Metazoa</taxon>
        <taxon>Echinodermata</taxon>
        <taxon>Eleutherozoa</taxon>
        <taxon>Echinozoa</taxon>
        <taxon>Holothuroidea</taxon>
        <taxon>Aspidochirotacea</taxon>
        <taxon>Aspidochirotida</taxon>
        <taxon>Holothuriidae</taxon>
        <taxon>Holothuria</taxon>
    </lineage>
</organism>
<dbReference type="GO" id="GO:0005737">
    <property type="term" value="C:cytoplasm"/>
    <property type="evidence" value="ECO:0007669"/>
    <property type="project" value="UniProtKB-SubCell"/>
</dbReference>
<sequence>MNERALQGLGPFATTESQSRALAYFEEIKQSSDGWKLCADAILQKRYDDDHIKFFCFQVLEHFIKAKYSTASQEDRQSIRNVLVTWLHMTAVSEVEEKMFIKNKVAQLMSLVFVQDYLGQWPTFYSDLLQMLQLGPKFIDMYLRILLAVDIEVVDRDIAHTPEETQRNTLLKDTMRVQCVPALVDSWYQILKTYESQNPELTCLCLEVIGAYVSWIDIGLIANERFIERMLHHLSVDVLRESACDCFCEIINKGMVCMEKVELIESVSSVLETAGVIPPDYDDDCDYLAKLSTLINDMGCTLISCWQRCTKEGATEDSAKILQAIQGKLVYMFSFLGHDDDDISLAVIDFARDYIGLLKQLGSSTASQHQYGTKDLFSVVMKKFEYDDSYNFDSQGEDEVMFLDYRKQLKVLFDNLAKLDREVVMTGVHSLLKTTLSQWKNIKFSKSELAIRMFYLLGEAIPPVQGSHFHADKDSLMNDCMRLLMSSGVSHHSHWAVTLQYFETVARYEKYFSVCQDQIPEALSSFLDERGIRHEKDTVRSRCAYLFGRFMKQLKGLVAPYAEDILQRIQGLLTINTPENGHQLMLTTDDQLFLYEAAGIIIISSTLPVERKQLLMNNLLSTTIDKFQAMYTRLHSETNEEKQLMCAEVINHAIACASRSSKAFHTQLTMKQSGLLECYVEALKVFLCALETPYQHHIIHSAVRQFLHRMIVCLEDAVLPFVPVAVDHLLKKGDVKDVQDFIPLINQIIAKFKKTIIPFLQEAFMPVVQHIFRVLSQPADELDTQAQRDKDSLQRSYFQFLQCIIANDVLEVISNQSPENFKEVLITVAQAAVDVKDPVAQKTCFNILKRLVEVWGGKNGMPPFREYTYEYVIPACFMAPLKETFDLTDAQTVFAINEISSVLKVVFTKEGTGFLQYLQQKYFPSISLPPDAAQAFCNAVSEMDPKIFKDYFKHFIEALRKT</sequence>
<dbReference type="GO" id="GO:0000049">
    <property type="term" value="F:tRNA binding"/>
    <property type="evidence" value="ECO:0007669"/>
    <property type="project" value="UniProtKB-UniRule"/>
</dbReference>
<evidence type="ECO:0000256" key="7">
    <source>
        <dbReference type="ARBA" id="ARBA00023242"/>
    </source>
</evidence>
<dbReference type="InterPro" id="IPR011989">
    <property type="entry name" value="ARM-like"/>
</dbReference>
<comment type="similarity">
    <text evidence="10">Belongs to the exportin family.</text>
</comment>
<evidence type="ECO:0000256" key="8">
    <source>
        <dbReference type="ARBA" id="ARBA00029784"/>
    </source>
</evidence>
<feature type="domain" description="Exportin-1/Importin-beta-like" evidence="11">
    <location>
        <begin position="100"/>
        <end position="247"/>
    </location>
</feature>
<keyword evidence="7 10" id="KW-0539">Nucleus</keyword>
<dbReference type="PANTHER" id="PTHR15952:SF11">
    <property type="entry name" value="EXPORTIN-T"/>
    <property type="match status" value="1"/>
</dbReference>
<keyword evidence="14" id="KW-1185">Reference proteome</keyword>
<evidence type="ECO:0000256" key="4">
    <source>
        <dbReference type="ARBA" id="ARBA00022490"/>
    </source>
</evidence>
<keyword evidence="4 10" id="KW-0963">Cytoplasm</keyword>
<dbReference type="PANTHER" id="PTHR15952">
    <property type="entry name" value="EXPORTIN-T/LOS1"/>
    <property type="match status" value="1"/>
</dbReference>
<dbReference type="InterPro" id="IPR040017">
    <property type="entry name" value="XPOT"/>
</dbReference>
<dbReference type="InterPro" id="IPR045546">
    <property type="entry name" value="Exportin-T_C"/>
</dbReference>
<dbReference type="GO" id="GO:0005643">
    <property type="term" value="C:nuclear pore"/>
    <property type="evidence" value="ECO:0007669"/>
    <property type="project" value="TreeGrafter"/>
</dbReference>
<evidence type="ECO:0000256" key="3">
    <source>
        <dbReference type="ARBA" id="ARBA00022448"/>
    </source>
</evidence>
<evidence type="ECO:0000256" key="9">
    <source>
        <dbReference type="ARBA" id="ARBA00032199"/>
    </source>
</evidence>
<comment type="function">
    <text evidence="10">tRNA nucleus export receptor which facilitates tRNA translocation across the nuclear pore complex.</text>
</comment>
<evidence type="ECO:0000259" key="12">
    <source>
        <dbReference type="Pfam" id="PF19282"/>
    </source>
</evidence>
<comment type="caution">
    <text evidence="13">The sequence shown here is derived from an EMBL/GenBank/DDBJ whole genome shotgun (WGS) entry which is preliminary data.</text>
</comment>
<evidence type="ECO:0000256" key="2">
    <source>
        <dbReference type="ARBA" id="ARBA00018928"/>
    </source>
</evidence>
<dbReference type="Pfam" id="PF08389">
    <property type="entry name" value="Xpo1"/>
    <property type="match status" value="1"/>
</dbReference>
<feature type="domain" description="Exportin-T C-terminal" evidence="12">
    <location>
        <begin position="320"/>
        <end position="958"/>
    </location>
</feature>
<protein>
    <recommendedName>
        <fullName evidence="2 10">Exportin-T</fullName>
    </recommendedName>
    <alternativeName>
        <fullName evidence="8 10">Exportin(tRNA)</fullName>
    </alternativeName>
    <alternativeName>
        <fullName evidence="9 10">tRNA exportin</fullName>
    </alternativeName>
</protein>
<accession>A0A9Q1CMI6</accession>
<dbReference type="GO" id="GO:0071528">
    <property type="term" value="P:tRNA re-export from nucleus"/>
    <property type="evidence" value="ECO:0007669"/>
    <property type="project" value="UniProtKB-UniRule"/>
</dbReference>
<evidence type="ECO:0000256" key="10">
    <source>
        <dbReference type="RuleBase" id="RU366037"/>
    </source>
</evidence>
<evidence type="ECO:0000256" key="6">
    <source>
        <dbReference type="ARBA" id="ARBA00022884"/>
    </source>
</evidence>
<dbReference type="Pfam" id="PF19282">
    <property type="entry name" value="Exportin-T"/>
    <property type="match status" value="1"/>
</dbReference>
<dbReference type="GO" id="GO:0031267">
    <property type="term" value="F:small GTPase binding"/>
    <property type="evidence" value="ECO:0007669"/>
    <property type="project" value="InterPro"/>
</dbReference>
<dbReference type="EMBL" id="JAIZAY010000002">
    <property type="protein sequence ID" value="KAJ8047134.1"/>
    <property type="molecule type" value="Genomic_DNA"/>
</dbReference>
<dbReference type="AlphaFoldDB" id="A0A9Q1CMI6"/>
<dbReference type="InterPro" id="IPR013598">
    <property type="entry name" value="Exportin-1/Importin-b-like"/>
</dbReference>
<evidence type="ECO:0000259" key="11">
    <source>
        <dbReference type="Pfam" id="PF08389"/>
    </source>
</evidence>
<dbReference type="SUPFAM" id="SSF48371">
    <property type="entry name" value="ARM repeat"/>
    <property type="match status" value="1"/>
</dbReference>
<comment type="subcellular location">
    <subcellularLocation>
        <location evidence="1 10">Cytoplasm</location>
    </subcellularLocation>
    <subcellularLocation>
        <location evidence="10">Nucleus</location>
    </subcellularLocation>
    <text evidence="10">Shuttles between the nucleus and the cytoplasm.</text>
</comment>
<keyword evidence="6 10" id="KW-0694">RNA-binding</keyword>
<dbReference type="GO" id="GO:0016363">
    <property type="term" value="C:nuclear matrix"/>
    <property type="evidence" value="ECO:0007669"/>
    <property type="project" value="TreeGrafter"/>
</dbReference>
<reference evidence="13" key="1">
    <citation type="submission" date="2021-10" db="EMBL/GenBank/DDBJ databases">
        <title>Tropical sea cucumber genome reveals ecological adaptation and Cuvierian tubules defense mechanism.</title>
        <authorList>
            <person name="Chen T."/>
        </authorList>
    </citation>
    <scope>NUCLEOTIDE SEQUENCE</scope>
    <source>
        <strain evidence="13">Nanhai2018</strain>
        <tissue evidence="13">Muscle</tissue>
    </source>
</reference>
<keyword evidence="3 10" id="KW-0813">Transport</keyword>
<keyword evidence="5 10" id="KW-0820">tRNA-binding</keyword>
<gene>
    <name evidence="13" type="ORF">HOLleu_06044</name>
</gene>
<dbReference type="InterPro" id="IPR016024">
    <property type="entry name" value="ARM-type_fold"/>
</dbReference>
<dbReference type="Gene3D" id="1.25.10.10">
    <property type="entry name" value="Leucine-rich Repeat Variant"/>
    <property type="match status" value="1"/>
</dbReference>
<dbReference type="Proteomes" id="UP001152320">
    <property type="component" value="Chromosome 2"/>
</dbReference>
<dbReference type="FunFam" id="1.25.10.10:FF:000105">
    <property type="entry name" value="Exportin for tRNA"/>
    <property type="match status" value="1"/>
</dbReference>
<evidence type="ECO:0000313" key="14">
    <source>
        <dbReference type="Proteomes" id="UP001152320"/>
    </source>
</evidence>
<proteinExistence type="inferred from homology"/>
<evidence type="ECO:0000313" key="13">
    <source>
        <dbReference type="EMBL" id="KAJ8047134.1"/>
    </source>
</evidence>